<evidence type="ECO:0000256" key="1">
    <source>
        <dbReference type="ARBA" id="ARBA00005165"/>
    </source>
</evidence>
<reference evidence="13 14" key="1">
    <citation type="submission" date="2016-11" db="EMBL/GenBank/DDBJ databases">
        <authorList>
            <person name="Jaros S."/>
            <person name="Januszkiewicz K."/>
            <person name="Wedrychowicz H."/>
        </authorList>
    </citation>
    <scope>NUCLEOTIDE SEQUENCE [LARGE SCALE GENOMIC DNA]</scope>
    <source>
        <strain evidence="13 14">DSM 15480</strain>
    </source>
</reference>
<dbReference type="Proteomes" id="UP000184301">
    <property type="component" value="Unassembled WGS sequence"/>
</dbReference>
<gene>
    <name evidence="9" type="primary">thiE</name>
    <name evidence="13" type="ORF">SAMN02745243_00371</name>
</gene>
<dbReference type="STRING" id="1121950.SAMN02745243_00371"/>
<feature type="binding site" evidence="9">
    <location>
        <position position="73"/>
    </location>
    <ligand>
        <name>Mg(2+)</name>
        <dbReference type="ChEBI" id="CHEBI:18420"/>
    </ligand>
</feature>
<feature type="binding site" evidence="9">
    <location>
        <position position="72"/>
    </location>
    <ligand>
        <name>4-amino-2-methyl-5-(diphosphooxymethyl)pyrimidine</name>
        <dbReference type="ChEBI" id="CHEBI:57841"/>
    </ligand>
</feature>
<dbReference type="InterPro" id="IPR034291">
    <property type="entry name" value="TMP_synthase"/>
</dbReference>
<dbReference type="GO" id="GO:0000287">
    <property type="term" value="F:magnesium ion binding"/>
    <property type="evidence" value="ECO:0007669"/>
    <property type="project" value="UniProtKB-UniRule"/>
</dbReference>
<dbReference type="SUPFAM" id="SSF51391">
    <property type="entry name" value="Thiamin phosphate synthase"/>
    <property type="match status" value="1"/>
</dbReference>
<evidence type="ECO:0000256" key="5">
    <source>
        <dbReference type="ARBA" id="ARBA00022977"/>
    </source>
</evidence>
<evidence type="ECO:0000256" key="4">
    <source>
        <dbReference type="ARBA" id="ARBA00022842"/>
    </source>
</evidence>
<feature type="binding site" evidence="9">
    <location>
        <position position="167"/>
    </location>
    <ligand>
        <name>2-[(2R,5Z)-2-carboxy-4-methylthiazol-5(2H)-ylidene]ethyl phosphate</name>
        <dbReference type="ChEBI" id="CHEBI:62899"/>
    </ligand>
</feature>
<keyword evidence="5 9" id="KW-0784">Thiamine biosynthesis</keyword>
<dbReference type="OrthoDB" id="9812206at2"/>
<comment type="function">
    <text evidence="9">Condenses 4-methyl-5-(beta-hydroxyethyl)thiazole monophosphate (THZ-P) and 2-methyl-4-amino-5-hydroxymethyl pyrimidine pyrophosphate (HMP-PP) to form thiamine monophosphate (TMP).</text>
</comment>
<dbReference type="InterPro" id="IPR022998">
    <property type="entry name" value="ThiamineP_synth_TenI"/>
</dbReference>
<comment type="catalytic activity">
    <reaction evidence="7 9 10">
        <text>2-(2-carboxy-4-methylthiazol-5-yl)ethyl phosphate + 4-amino-2-methyl-5-(diphosphooxymethyl)pyrimidine + 2 H(+) = thiamine phosphate + CO2 + diphosphate</text>
        <dbReference type="Rhea" id="RHEA:47848"/>
        <dbReference type="ChEBI" id="CHEBI:15378"/>
        <dbReference type="ChEBI" id="CHEBI:16526"/>
        <dbReference type="ChEBI" id="CHEBI:33019"/>
        <dbReference type="ChEBI" id="CHEBI:37575"/>
        <dbReference type="ChEBI" id="CHEBI:57841"/>
        <dbReference type="ChEBI" id="CHEBI:62890"/>
        <dbReference type="EC" id="2.5.1.3"/>
    </reaction>
</comment>
<feature type="binding site" evidence="9">
    <location>
        <begin position="40"/>
        <end position="44"/>
    </location>
    <ligand>
        <name>4-amino-2-methyl-5-(diphosphooxymethyl)pyrimidine</name>
        <dbReference type="ChEBI" id="CHEBI:57841"/>
    </ligand>
</feature>
<sequence length="214" mass="22976">MKCDKEQLLLYAVTDRSWLNGAALSEQVEAALRGGTTFVQLREKMLDTEQFLQEAVEIKKLCAKYQVPFVINDNVEIALAMDADGVHVGQSDMEAGSVREKLGPDKILGVSAQTVEQALLAQRRGADYLGVGAVFHTGSKADADEVSHETLKAICEAVSIPVIAIGGIGEDNVMQLQGSGICGIAVISALFAKTDIEQAARGLREKTRRMVDGE</sequence>
<protein>
    <recommendedName>
        <fullName evidence="9">Thiamine-phosphate synthase</fullName>
        <shortName evidence="9">TP synthase</shortName>
        <shortName evidence="9">TPS</shortName>
        <ecNumber evidence="9">2.5.1.3</ecNumber>
    </recommendedName>
    <alternativeName>
        <fullName evidence="9">Thiamine-phosphate pyrophosphorylase</fullName>
        <shortName evidence="9">TMP pyrophosphorylase</shortName>
        <shortName evidence="9">TMP-PPase</shortName>
    </alternativeName>
</protein>
<proteinExistence type="inferred from homology"/>
<feature type="binding site" evidence="9">
    <location>
        <begin position="187"/>
        <end position="188"/>
    </location>
    <ligand>
        <name>2-[(2R,5Z)-2-carboxy-4-methylthiazol-5(2H)-ylidene]ethyl phosphate</name>
        <dbReference type="ChEBI" id="CHEBI:62899"/>
    </ligand>
</feature>
<dbReference type="GO" id="GO:0005737">
    <property type="term" value="C:cytoplasm"/>
    <property type="evidence" value="ECO:0007669"/>
    <property type="project" value="TreeGrafter"/>
</dbReference>
<dbReference type="UniPathway" id="UPA00060">
    <property type="reaction ID" value="UER00141"/>
</dbReference>
<dbReference type="AlphaFoldDB" id="A0A1M6IK51"/>
<evidence type="ECO:0000256" key="8">
    <source>
        <dbReference type="ARBA" id="ARBA00047883"/>
    </source>
</evidence>
<evidence type="ECO:0000313" key="14">
    <source>
        <dbReference type="Proteomes" id="UP000184301"/>
    </source>
</evidence>
<dbReference type="EC" id="2.5.1.3" evidence="9"/>
<evidence type="ECO:0000256" key="6">
    <source>
        <dbReference type="ARBA" id="ARBA00047334"/>
    </source>
</evidence>
<dbReference type="GO" id="GO:0004789">
    <property type="term" value="F:thiamine-phosphate diphosphorylase activity"/>
    <property type="evidence" value="ECO:0007669"/>
    <property type="project" value="UniProtKB-UniRule"/>
</dbReference>
<feature type="binding site" evidence="9">
    <location>
        <position position="140"/>
    </location>
    <ligand>
        <name>4-amino-2-methyl-5-(diphosphooxymethyl)pyrimidine</name>
        <dbReference type="ChEBI" id="CHEBI:57841"/>
    </ligand>
</feature>
<organism evidence="13 14">
    <name type="scientific">Hespellia stercorisuis DSM 15480</name>
    <dbReference type="NCBI Taxonomy" id="1121950"/>
    <lineage>
        <taxon>Bacteria</taxon>
        <taxon>Bacillati</taxon>
        <taxon>Bacillota</taxon>
        <taxon>Clostridia</taxon>
        <taxon>Lachnospirales</taxon>
        <taxon>Lachnospiraceae</taxon>
        <taxon>Hespellia</taxon>
    </lineage>
</organism>
<keyword evidence="2 9" id="KW-0808">Transferase</keyword>
<comment type="catalytic activity">
    <reaction evidence="8 9 10">
        <text>2-[(2R,5Z)-2-carboxy-4-methylthiazol-5(2H)-ylidene]ethyl phosphate + 4-amino-2-methyl-5-(diphosphooxymethyl)pyrimidine + 2 H(+) = thiamine phosphate + CO2 + diphosphate</text>
        <dbReference type="Rhea" id="RHEA:47844"/>
        <dbReference type="ChEBI" id="CHEBI:15378"/>
        <dbReference type="ChEBI" id="CHEBI:16526"/>
        <dbReference type="ChEBI" id="CHEBI:33019"/>
        <dbReference type="ChEBI" id="CHEBI:37575"/>
        <dbReference type="ChEBI" id="CHEBI:57841"/>
        <dbReference type="ChEBI" id="CHEBI:62899"/>
        <dbReference type="EC" id="2.5.1.3"/>
    </reaction>
</comment>
<comment type="catalytic activity">
    <reaction evidence="6 9 10">
        <text>4-methyl-5-(2-phosphooxyethyl)-thiazole + 4-amino-2-methyl-5-(diphosphooxymethyl)pyrimidine + H(+) = thiamine phosphate + diphosphate</text>
        <dbReference type="Rhea" id="RHEA:22328"/>
        <dbReference type="ChEBI" id="CHEBI:15378"/>
        <dbReference type="ChEBI" id="CHEBI:33019"/>
        <dbReference type="ChEBI" id="CHEBI:37575"/>
        <dbReference type="ChEBI" id="CHEBI:57841"/>
        <dbReference type="ChEBI" id="CHEBI:58296"/>
        <dbReference type="EC" id="2.5.1.3"/>
    </reaction>
</comment>
<evidence type="ECO:0000313" key="13">
    <source>
        <dbReference type="EMBL" id="SHJ34795.1"/>
    </source>
</evidence>
<keyword evidence="4 9" id="KW-0460">Magnesium</keyword>
<dbReference type="CDD" id="cd00564">
    <property type="entry name" value="TMP_TenI"/>
    <property type="match status" value="1"/>
</dbReference>
<dbReference type="EMBL" id="FQZY01000007">
    <property type="protein sequence ID" value="SHJ34795.1"/>
    <property type="molecule type" value="Genomic_DNA"/>
</dbReference>
<feature type="binding site" evidence="9">
    <location>
        <begin position="137"/>
        <end position="139"/>
    </location>
    <ligand>
        <name>2-[(2R,5Z)-2-carboxy-4-methylthiazol-5(2H)-ylidene]ethyl phosphate</name>
        <dbReference type="ChEBI" id="CHEBI:62899"/>
    </ligand>
</feature>
<dbReference type="GO" id="GO:0009229">
    <property type="term" value="P:thiamine diphosphate biosynthetic process"/>
    <property type="evidence" value="ECO:0007669"/>
    <property type="project" value="UniProtKB-UniRule"/>
</dbReference>
<comment type="similarity">
    <text evidence="9 10">Belongs to the thiamine-phosphate synthase family.</text>
</comment>
<feature type="binding site" evidence="9">
    <location>
        <position position="111"/>
    </location>
    <ligand>
        <name>4-amino-2-methyl-5-(diphosphooxymethyl)pyrimidine</name>
        <dbReference type="ChEBI" id="CHEBI:57841"/>
    </ligand>
</feature>
<keyword evidence="14" id="KW-1185">Reference proteome</keyword>
<comment type="pathway">
    <text evidence="1 9 11">Cofactor biosynthesis; thiamine diphosphate biosynthesis; thiamine phosphate from 4-amino-2-methyl-5-diphosphomethylpyrimidine and 4-methyl-5-(2-phosphoethyl)-thiazole: step 1/1.</text>
</comment>
<evidence type="ECO:0000256" key="3">
    <source>
        <dbReference type="ARBA" id="ARBA00022723"/>
    </source>
</evidence>
<dbReference type="GO" id="GO:0009228">
    <property type="term" value="P:thiamine biosynthetic process"/>
    <property type="evidence" value="ECO:0007669"/>
    <property type="project" value="UniProtKB-KW"/>
</dbReference>
<dbReference type="Gene3D" id="3.20.20.70">
    <property type="entry name" value="Aldolase class I"/>
    <property type="match status" value="1"/>
</dbReference>
<evidence type="ECO:0000256" key="10">
    <source>
        <dbReference type="RuleBase" id="RU003826"/>
    </source>
</evidence>
<dbReference type="Pfam" id="PF02581">
    <property type="entry name" value="TMP-TENI"/>
    <property type="match status" value="1"/>
</dbReference>
<dbReference type="HAMAP" id="MF_00097">
    <property type="entry name" value="TMP_synthase"/>
    <property type="match status" value="1"/>
</dbReference>
<feature type="domain" description="Thiamine phosphate synthase/TenI" evidence="12">
    <location>
        <begin position="10"/>
        <end position="190"/>
    </location>
</feature>
<evidence type="ECO:0000256" key="2">
    <source>
        <dbReference type="ARBA" id="ARBA00022679"/>
    </source>
</evidence>
<dbReference type="NCBIfam" id="TIGR00693">
    <property type="entry name" value="thiE"/>
    <property type="match status" value="1"/>
</dbReference>
<evidence type="ECO:0000256" key="11">
    <source>
        <dbReference type="RuleBase" id="RU004253"/>
    </source>
</evidence>
<dbReference type="InterPro" id="IPR013785">
    <property type="entry name" value="Aldolase_TIM"/>
</dbReference>
<name>A0A1M6IK51_9FIRM</name>
<keyword evidence="3 9" id="KW-0479">Metal-binding</keyword>
<dbReference type="RefSeq" id="WP_073104273.1">
    <property type="nucleotide sequence ID" value="NZ_FQZY01000007.1"/>
</dbReference>
<dbReference type="InterPro" id="IPR036206">
    <property type="entry name" value="ThiamineP_synth_sf"/>
</dbReference>
<feature type="binding site" evidence="9">
    <location>
        <position position="92"/>
    </location>
    <ligand>
        <name>Mg(2+)</name>
        <dbReference type="ChEBI" id="CHEBI:18420"/>
    </ligand>
</feature>
<dbReference type="PANTHER" id="PTHR20857:SF15">
    <property type="entry name" value="THIAMINE-PHOSPHATE SYNTHASE"/>
    <property type="match status" value="1"/>
</dbReference>
<evidence type="ECO:0000256" key="9">
    <source>
        <dbReference type="HAMAP-Rule" id="MF_00097"/>
    </source>
</evidence>
<dbReference type="PANTHER" id="PTHR20857">
    <property type="entry name" value="THIAMINE-PHOSPHATE PYROPHOSPHORYLASE"/>
    <property type="match status" value="1"/>
</dbReference>
<evidence type="ECO:0000259" key="12">
    <source>
        <dbReference type="Pfam" id="PF02581"/>
    </source>
</evidence>
<dbReference type="FunFam" id="3.20.20.70:FF:000096">
    <property type="entry name" value="Thiamine-phosphate synthase"/>
    <property type="match status" value="1"/>
</dbReference>
<accession>A0A1M6IK51</accession>
<comment type="cofactor">
    <cofactor evidence="9">
        <name>Mg(2+)</name>
        <dbReference type="ChEBI" id="CHEBI:18420"/>
    </cofactor>
    <text evidence="9">Binds 1 Mg(2+) ion per subunit.</text>
</comment>
<evidence type="ECO:0000256" key="7">
    <source>
        <dbReference type="ARBA" id="ARBA00047851"/>
    </source>
</evidence>